<dbReference type="PANTHER" id="PTHR30146">
    <property type="entry name" value="LACI-RELATED TRANSCRIPTIONAL REPRESSOR"/>
    <property type="match status" value="1"/>
</dbReference>
<dbReference type="EMBL" id="CP135446">
    <property type="protein sequence ID" value="WRY35890.1"/>
    <property type="molecule type" value="Genomic_DNA"/>
</dbReference>
<dbReference type="InterPro" id="IPR028082">
    <property type="entry name" value="Peripla_BP_I"/>
</dbReference>
<keyword evidence="5" id="KW-0614">Plasmid</keyword>
<evidence type="ECO:0000313" key="6">
    <source>
        <dbReference type="Proteomes" id="UP001623290"/>
    </source>
</evidence>
<dbReference type="SUPFAM" id="SSF47413">
    <property type="entry name" value="lambda repressor-like DNA-binding domains"/>
    <property type="match status" value="1"/>
</dbReference>
<sequence>MALLWPCLPPRGAPLAACPGIGPCGEAVAQAEVRKRGHMVSIKDIARQAGTSVSTVSRALNHSGYVSQEVRARVEQAARALNYQPNAGARTLRSGRSNLIGVMLPSLEVEFFARLAHRIEQCLFQQGYQALICSTAEDPAREKAYVDTFAAKQVDGLLVAAIGAGPEGLQALADTGIPIVAIDRHAQGAPVLTIGSDHKMGGGLAARHLLALGHREVVILGAPSHSEPIRLRAQGMIEAFEAEGLAPPALVLGETHNVRSCEALAFGLLSQAARPSAILATSDIAAVAAMRAAKRLGLELPEDLSVTGFDDNPMARCVWPDLTTIRQPVDEIARQSVDNLLARIKAVDHGGAEEITLDVTLIERHSTAPLRSG</sequence>
<name>A0ABZ1E5A9_9RHOB</name>
<keyword evidence="2 5" id="KW-0238">DNA-binding</keyword>
<dbReference type="Proteomes" id="UP001623290">
    <property type="component" value="Plasmid unnamed3"/>
</dbReference>
<dbReference type="RefSeq" id="WP_406721732.1">
    <property type="nucleotide sequence ID" value="NZ_CP135446.1"/>
</dbReference>
<feature type="domain" description="HTH lacI-type" evidence="4">
    <location>
        <begin position="40"/>
        <end position="94"/>
    </location>
</feature>
<accession>A0ABZ1E5A9</accession>
<dbReference type="InterPro" id="IPR000843">
    <property type="entry name" value="HTH_LacI"/>
</dbReference>
<geneLocation type="plasmid" evidence="5 6">
    <name>unnamed3</name>
</geneLocation>
<reference evidence="5 6" key="1">
    <citation type="submission" date="2023-09" db="EMBL/GenBank/DDBJ databases">
        <title>Thioclava shenzhenensis sp. nov., a multidrug resistant bacteria-antagonizing species isolated from coastal seawater.</title>
        <authorList>
            <person name="Long M."/>
        </authorList>
    </citation>
    <scope>NUCLEOTIDE SEQUENCE [LARGE SCALE GENOMIC DNA]</scope>
    <source>
        <strain evidence="5 6">FTW29</strain>
        <plasmid evidence="5 6">unnamed3</plasmid>
    </source>
</reference>
<dbReference type="Pfam" id="PF13377">
    <property type="entry name" value="Peripla_BP_3"/>
    <property type="match status" value="1"/>
</dbReference>
<keyword evidence="6" id="KW-1185">Reference proteome</keyword>
<protein>
    <submittedName>
        <fullName evidence="5">LacI family DNA-binding transcriptional regulator</fullName>
    </submittedName>
</protein>
<dbReference type="CDD" id="cd01392">
    <property type="entry name" value="HTH_LacI"/>
    <property type="match status" value="1"/>
</dbReference>
<dbReference type="PROSITE" id="PS50932">
    <property type="entry name" value="HTH_LACI_2"/>
    <property type="match status" value="1"/>
</dbReference>
<evidence type="ECO:0000256" key="3">
    <source>
        <dbReference type="ARBA" id="ARBA00023163"/>
    </source>
</evidence>
<keyword evidence="1" id="KW-0805">Transcription regulation</keyword>
<evidence type="ECO:0000313" key="5">
    <source>
        <dbReference type="EMBL" id="WRY35890.1"/>
    </source>
</evidence>
<dbReference type="InterPro" id="IPR046335">
    <property type="entry name" value="LacI/GalR-like_sensor"/>
</dbReference>
<evidence type="ECO:0000256" key="1">
    <source>
        <dbReference type="ARBA" id="ARBA00023015"/>
    </source>
</evidence>
<dbReference type="PANTHER" id="PTHR30146:SF109">
    <property type="entry name" value="HTH-TYPE TRANSCRIPTIONAL REGULATOR GALS"/>
    <property type="match status" value="1"/>
</dbReference>
<dbReference type="Pfam" id="PF00356">
    <property type="entry name" value="LacI"/>
    <property type="match status" value="1"/>
</dbReference>
<dbReference type="Gene3D" id="1.10.260.40">
    <property type="entry name" value="lambda repressor-like DNA-binding domains"/>
    <property type="match status" value="1"/>
</dbReference>
<dbReference type="SMART" id="SM00354">
    <property type="entry name" value="HTH_LACI"/>
    <property type="match status" value="1"/>
</dbReference>
<dbReference type="InterPro" id="IPR010982">
    <property type="entry name" value="Lambda_DNA-bd_dom_sf"/>
</dbReference>
<evidence type="ECO:0000256" key="2">
    <source>
        <dbReference type="ARBA" id="ARBA00023125"/>
    </source>
</evidence>
<dbReference type="SUPFAM" id="SSF53822">
    <property type="entry name" value="Periplasmic binding protein-like I"/>
    <property type="match status" value="1"/>
</dbReference>
<dbReference type="Gene3D" id="3.40.50.2300">
    <property type="match status" value="2"/>
</dbReference>
<dbReference type="GO" id="GO:0003677">
    <property type="term" value="F:DNA binding"/>
    <property type="evidence" value="ECO:0007669"/>
    <property type="project" value="UniProtKB-KW"/>
</dbReference>
<gene>
    <name evidence="5" type="ORF">RPE78_18030</name>
</gene>
<proteinExistence type="predicted"/>
<keyword evidence="3" id="KW-0804">Transcription</keyword>
<evidence type="ECO:0000259" key="4">
    <source>
        <dbReference type="PROSITE" id="PS50932"/>
    </source>
</evidence>
<organism evidence="5 6">
    <name type="scientific">Thioclava litoralis</name>
    <dbReference type="NCBI Taxonomy" id="3076557"/>
    <lineage>
        <taxon>Bacteria</taxon>
        <taxon>Pseudomonadati</taxon>
        <taxon>Pseudomonadota</taxon>
        <taxon>Alphaproteobacteria</taxon>
        <taxon>Rhodobacterales</taxon>
        <taxon>Paracoccaceae</taxon>
        <taxon>Thioclava</taxon>
    </lineage>
</organism>